<dbReference type="InterPro" id="IPR006260">
    <property type="entry name" value="TonB/TolA_C"/>
</dbReference>
<sequence length="265" mass="29475">MHPKFKPKTNNYVINFEYMKIKVLVVVLLASLNLFGQESCETPKENDIQDLNSISVTKCSIKPSEKGKSKRTRQITVRVSASKRFLKKRQVAKKQAVASTTSLNTSGVSEIATTPSISSSLSLKKKSAATDIAALTNSLSEEEVRKAERFTTVDELPLFAGCKKAKKGDMIDCFNEEMIKHINKHFRYPAEAVSNMVQGEVWVRFIIDSNGDVRNIKTLGPDNAEILDEEAKRVVSQLTAFVPAQKDGKPVAVKYGFPINFSLEE</sequence>
<dbReference type="Proteomes" id="UP000294564">
    <property type="component" value="Unassembled WGS sequence"/>
</dbReference>
<evidence type="ECO:0000256" key="7">
    <source>
        <dbReference type="ARBA" id="ARBA00022927"/>
    </source>
</evidence>
<protein>
    <submittedName>
        <fullName evidence="11">TonB family protein</fullName>
    </submittedName>
</protein>
<keyword evidence="4" id="KW-1003">Cell membrane</keyword>
<gene>
    <name evidence="11" type="ORF">EV195_10720</name>
</gene>
<keyword evidence="9" id="KW-0472">Membrane</keyword>
<evidence type="ECO:0000313" key="11">
    <source>
        <dbReference type="EMBL" id="TCP23855.1"/>
    </source>
</evidence>
<organism evidence="11 12">
    <name type="scientific">Tenacibaculum skagerrakense</name>
    <dbReference type="NCBI Taxonomy" id="186571"/>
    <lineage>
        <taxon>Bacteria</taxon>
        <taxon>Pseudomonadati</taxon>
        <taxon>Bacteroidota</taxon>
        <taxon>Flavobacteriia</taxon>
        <taxon>Flavobacteriales</taxon>
        <taxon>Flavobacteriaceae</taxon>
        <taxon>Tenacibaculum</taxon>
    </lineage>
</organism>
<evidence type="ECO:0000313" key="12">
    <source>
        <dbReference type="Proteomes" id="UP000294564"/>
    </source>
</evidence>
<evidence type="ECO:0000256" key="1">
    <source>
        <dbReference type="ARBA" id="ARBA00004383"/>
    </source>
</evidence>
<keyword evidence="3" id="KW-0813">Transport</keyword>
<evidence type="ECO:0000259" key="10">
    <source>
        <dbReference type="PROSITE" id="PS52015"/>
    </source>
</evidence>
<proteinExistence type="inferred from homology"/>
<evidence type="ECO:0000256" key="3">
    <source>
        <dbReference type="ARBA" id="ARBA00022448"/>
    </source>
</evidence>
<comment type="subcellular location">
    <subcellularLocation>
        <location evidence="1">Cell inner membrane</location>
        <topology evidence="1">Single-pass membrane protein</topology>
        <orientation evidence="1">Periplasmic side</orientation>
    </subcellularLocation>
</comment>
<keyword evidence="5" id="KW-0997">Cell inner membrane</keyword>
<dbReference type="Gene3D" id="3.30.1150.10">
    <property type="match status" value="1"/>
</dbReference>
<keyword evidence="7" id="KW-0653">Protein transport</keyword>
<dbReference type="GO" id="GO:0015031">
    <property type="term" value="P:protein transport"/>
    <property type="evidence" value="ECO:0007669"/>
    <property type="project" value="UniProtKB-KW"/>
</dbReference>
<comment type="similarity">
    <text evidence="2">Belongs to the TonB family.</text>
</comment>
<dbReference type="GO" id="GO:0031992">
    <property type="term" value="F:energy transducer activity"/>
    <property type="evidence" value="ECO:0007669"/>
    <property type="project" value="TreeGrafter"/>
</dbReference>
<dbReference type="InterPro" id="IPR037682">
    <property type="entry name" value="TonB_C"/>
</dbReference>
<evidence type="ECO:0000256" key="5">
    <source>
        <dbReference type="ARBA" id="ARBA00022519"/>
    </source>
</evidence>
<evidence type="ECO:0000256" key="4">
    <source>
        <dbReference type="ARBA" id="ARBA00022475"/>
    </source>
</evidence>
<evidence type="ECO:0000256" key="8">
    <source>
        <dbReference type="ARBA" id="ARBA00022989"/>
    </source>
</evidence>
<dbReference type="EMBL" id="SLXM01000007">
    <property type="protein sequence ID" value="TCP23855.1"/>
    <property type="molecule type" value="Genomic_DNA"/>
</dbReference>
<dbReference type="PANTHER" id="PTHR33446:SF2">
    <property type="entry name" value="PROTEIN TONB"/>
    <property type="match status" value="1"/>
</dbReference>
<reference evidence="11 12" key="1">
    <citation type="submission" date="2019-03" db="EMBL/GenBank/DDBJ databases">
        <title>Genomic Encyclopedia of Type Strains, Phase IV (KMG-IV): sequencing the most valuable type-strain genomes for metagenomic binning, comparative biology and taxonomic classification.</title>
        <authorList>
            <person name="Goeker M."/>
        </authorList>
    </citation>
    <scope>NUCLEOTIDE SEQUENCE [LARGE SCALE GENOMIC DNA]</scope>
    <source>
        <strain evidence="11 12">DSM 14836</strain>
    </source>
</reference>
<keyword evidence="12" id="KW-1185">Reference proteome</keyword>
<keyword evidence="8" id="KW-1133">Transmembrane helix</keyword>
<dbReference type="Pfam" id="PF03544">
    <property type="entry name" value="TonB_C"/>
    <property type="match status" value="1"/>
</dbReference>
<dbReference type="GO" id="GO:0055085">
    <property type="term" value="P:transmembrane transport"/>
    <property type="evidence" value="ECO:0007669"/>
    <property type="project" value="InterPro"/>
</dbReference>
<keyword evidence="6" id="KW-0812">Transmembrane</keyword>
<comment type="caution">
    <text evidence="11">The sequence shown here is derived from an EMBL/GenBank/DDBJ whole genome shotgun (WGS) entry which is preliminary data.</text>
</comment>
<dbReference type="NCBIfam" id="TIGR01352">
    <property type="entry name" value="tonB_Cterm"/>
    <property type="match status" value="1"/>
</dbReference>
<evidence type="ECO:0000256" key="9">
    <source>
        <dbReference type="ARBA" id="ARBA00023136"/>
    </source>
</evidence>
<dbReference type="SUPFAM" id="SSF74653">
    <property type="entry name" value="TolA/TonB C-terminal domain"/>
    <property type="match status" value="1"/>
</dbReference>
<dbReference type="AlphaFoldDB" id="A0A4R2NR90"/>
<dbReference type="PROSITE" id="PS52015">
    <property type="entry name" value="TONB_CTD"/>
    <property type="match status" value="1"/>
</dbReference>
<dbReference type="PANTHER" id="PTHR33446">
    <property type="entry name" value="PROTEIN TONB-RELATED"/>
    <property type="match status" value="1"/>
</dbReference>
<evidence type="ECO:0000256" key="6">
    <source>
        <dbReference type="ARBA" id="ARBA00022692"/>
    </source>
</evidence>
<feature type="domain" description="TonB C-terminal" evidence="10">
    <location>
        <begin position="173"/>
        <end position="265"/>
    </location>
</feature>
<name>A0A4R2NR90_9FLAO</name>
<dbReference type="GO" id="GO:0098797">
    <property type="term" value="C:plasma membrane protein complex"/>
    <property type="evidence" value="ECO:0007669"/>
    <property type="project" value="TreeGrafter"/>
</dbReference>
<dbReference type="InterPro" id="IPR051045">
    <property type="entry name" value="TonB-dependent_transducer"/>
</dbReference>
<evidence type="ECO:0000256" key="2">
    <source>
        <dbReference type="ARBA" id="ARBA00006555"/>
    </source>
</evidence>
<accession>A0A4R2NR90</accession>